<reference evidence="1 3" key="1">
    <citation type="journal article" date="2011" name="Nature">
        <title>The Medicago genome provides insight into the evolution of rhizobial symbioses.</title>
        <authorList>
            <person name="Young N.D."/>
            <person name="Debelle F."/>
            <person name="Oldroyd G.E."/>
            <person name="Geurts R."/>
            <person name="Cannon S.B."/>
            <person name="Udvardi M.K."/>
            <person name="Benedito V.A."/>
            <person name="Mayer K.F."/>
            <person name="Gouzy J."/>
            <person name="Schoof H."/>
            <person name="Van de Peer Y."/>
            <person name="Proost S."/>
            <person name="Cook D.R."/>
            <person name="Meyers B.C."/>
            <person name="Spannagl M."/>
            <person name="Cheung F."/>
            <person name="De Mita S."/>
            <person name="Krishnakumar V."/>
            <person name="Gundlach H."/>
            <person name="Zhou S."/>
            <person name="Mudge J."/>
            <person name="Bharti A.K."/>
            <person name="Murray J.D."/>
            <person name="Naoumkina M.A."/>
            <person name="Rosen B."/>
            <person name="Silverstein K.A."/>
            <person name="Tang H."/>
            <person name="Rombauts S."/>
            <person name="Zhao P.X."/>
            <person name="Zhou P."/>
            <person name="Barbe V."/>
            <person name="Bardou P."/>
            <person name="Bechner M."/>
            <person name="Bellec A."/>
            <person name="Berger A."/>
            <person name="Berges H."/>
            <person name="Bidwell S."/>
            <person name="Bisseling T."/>
            <person name="Choisne N."/>
            <person name="Couloux A."/>
            <person name="Denny R."/>
            <person name="Deshpande S."/>
            <person name="Dai X."/>
            <person name="Doyle J.J."/>
            <person name="Dudez A.M."/>
            <person name="Farmer A.D."/>
            <person name="Fouteau S."/>
            <person name="Franken C."/>
            <person name="Gibelin C."/>
            <person name="Gish J."/>
            <person name="Goldstein S."/>
            <person name="Gonzalez A.J."/>
            <person name="Green P.J."/>
            <person name="Hallab A."/>
            <person name="Hartog M."/>
            <person name="Hua A."/>
            <person name="Humphray S.J."/>
            <person name="Jeong D.H."/>
            <person name="Jing Y."/>
            <person name="Jocker A."/>
            <person name="Kenton S.M."/>
            <person name="Kim D.J."/>
            <person name="Klee K."/>
            <person name="Lai H."/>
            <person name="Lang C."/>
            <person name="Lin S."/>
            <person name="Macmil S.L."/>
            <person name="Magdelenat G."/>
            <person name="Matthews L."/>
            <person name="McCorrison J."/>
            <person name="Monaghan E.L."/>
            <person name="Mun J.H."/>
            <person name="Najar F.Z."/>
            <person name="Nicholson C."/>
            <person name="Noirot C."/>
            <person name="O'Bleness M."/>
            <person name="Paule C.R."/>
            <person name="Poulain J."/>
            <person name="Prion F."/>
            <person name="Qin B."/>
            <person name="Qu C."/>
            <person name="Retzel E.F."/>
            <person name="Riddle C."/>
            <person name="Sallet E."/>
            <person name="Samain S."/>
            <person name="Samson N."/>
            <person name="Sanders I."/>
            <person name="Saurat O."/>
            <person name="Scarpelli C."/>
            <person name="Schiex T."/>
            <person name="Segurens B."/>
            <person name="Severin A.J."/>
            <person name="Sherrier D.J."/>
            <person name="Shi R."/>
            <person name="Sims S."/>
            <person name="Singer S.R."/>
            <person name="Sinharoy S."/>
            <person name="Sterck L."/>
            <person name="Viollet A."/>
            <person name="Wang B.B."/>
            <person name="Wang K."/>
            <person name="Wang M."/>
            <person name="Wang X."/>
            <person name="Warfsmann J."/>
            <person name="Weissenbach J."/>
            <person name="White D.D."/>
            <person name="White J.D."/>
            <person name="Wiley G.B."/>
            <person name="Wincker P."/>
            <person name="Xing Y."/>
            <person name="Yang L."/>
            <person name="Yao Z."/>
            <person name="Ying F."/>
            <person name="Zhai J."/>
            <person name="Zhou L."/>
            <person name="Zuber A."/>
            <person name="Denarie J."/>
            <person name="Dixon R.A."/>
            <person name="May G.D."/>
            <person name="Schwartz D.C."/>
            <person name="Rogers J."/>
            <person name="Quetier F."/>
            <person name="Town C.D."/>
            <person name="Roe B.A."/>
        </authorList>
    </citation>
    <scope>NUCLEOTIDE SEQUENCE [LARGE SCALE GENOMIC DNA]</scope>
    <source>
        <strain evidence="1">A17</strain>
        <strain evidence="2 3">cv. Jemalong A17</strain>
    </source>
</reference>
<evidence type="ECO:0000313" key="2">
    <source>
        <dbReference type="EnsemblPlants" id="AES77667"/>
    </source>
</evidence>
<dbReference type="PaxDb" id="3880-AES77667"/>
<keyword evidence="3" id="KW-1185">Reference proteome</keyword>
<dbReference type="Proteomes" id="UP000002051">
    <property type="component" value="Unassembled WGS sequence"/>
</dbReference>
<organism evidence="1 3">
    <name type="scientific">Medicago truncatula</name>
    <name type="common">Barrel medic</name>
    <name type="synonym">Medicago tribuloides</name>
    <dbReference type="NCBI Taxonomy" id="3880"/>
    <lineage>
        <taxon>Eukaryota</taxon>
        <taxon>Viridiplantae</taxon>
        <taxon>Streptophyta</taxon>
        <taxon>Embryophyta</taxon>
        <taxon>Tracheophyta</taxon>
        <taxon>Spermatophyta</taxon>
        <taxon>Magnoliopsida</taxon>
        <taxon>eudicotyledons</taxon>
        <taxon>Gunneridae</taxon>
        <taxon>Pentapetalae</taxon>
        <taxon>rosids</taxon>
        <taxon>fabids</taxon>
        <taxon>Fabales</taxon>
        <taxon>Fabaceae</taxon>
        <taxon>Papilionoideae</taxon>
        <taxon>50 kb inversion clade</taxon>
        <taxon>NPAAA clade</taxon>
        <taxon>Hologalegina</taxon>
        <taxon>IRL clade</taxon>
        <taxon>Trifolieae</taxon>
        <taxon>Medicago</taxon>
    </lineage>
</organism>
<evidence type="ECO:0000313" key="1">
    <source>
        <dbReference type="EMBL" id="AES77667.1"/>
    </source>
</evidence>
<gene>
    <name evidence="1" type="ordered locus">MTR_7g013500</name>
</gene>
<reference evidence="2" key="3">
    <citation type="submission" date="2015-04" db="UniProtKB">
        <authorList>
            <consortium name="EnsemblPlants"/>
        </authorList>
    </citation>
    <scope>IDENTIFICATION</scope>
    <source>
        <strain evidence="2">cv. Jemalong A17</strain>
    </source>
</reference>
<dbReference type="EnsemblPlants" id="AES77667">
    <property type="protein sequence ID" value="AES77667"/>
    <property type="gene ID" value="MTR_7g013500"/>
</dbReference>
<sequence length="193" mass="22239">MSLLLFIYIGIPIFKGKPKFIHLKYILDKVKSKLAIWKGSLLTIMGRVLYAYSSSLASSAYFGIKPYYSSILNCSTWRIGDGKKYKGVFDLLKNEGQDRTTLVVQCLICKDKLEARDRTKTHIFVSHQITAQLFVLRTSCLEYQNILTVLQTKYTLNFWKLKWLDKPLMDMLCIPANILDHLDVKLTLYIGNA</sequence>
<evidence type="ECO:0000313" key="3">
    <source>
        <dbReference type="Proteomes" id="UP000002051"/>
    </source>
</evidence>
<proteinExistence type="predicted"/>
<dbReference type="AlphaFoldDB" id="G7L5B7"/>
<protein>
    <submittedName>
        <fullName evidence="1 2">Uncharacterized protein</fullName>
    </submittedName>
</protein>
<dbReference type="EMBL" id="CM001223">
    <property type="protein sequence ID" value="AES77667.1"/>
    <property type="molecule type" value="Genomic_DNA"/>
</dbReference>
<dbReference type="HOGENOM" id="CLU_1410738_0_0_1"/>
<name>G7L5B7_MEDTR</name>
<accession>G7L5B7</accession>
<reference evidence="1 3" key="2">
    <citation type="journal article" date="2014" name="BMC Genomics">
        <title>An improved genome release (version Mt4.0) for the model legume Medicago truncatula.</title>
        <authorList>
            <person name="Tang H."/>
            <person name="Krishnakumar V."/>
            <person name="Bidwell S."/>
            <person name="Rosen B."/>
            <person name="Chan A."/>
            <person name="Zhou S."/>
            <person name="Gentzbittel L."/>
            <person name="Childs K.L."/>
            <person name="Yandell M."/>
            <person name="Gundlach H."/>
            <person name="Mayer K.F."/>
            <person name="Schwartz D.C."/>
            <person name="Town C.D."/>
        </authorList>
    </citation>
    <scope>GENOME REANNOTATION</scope>
    <source>
        <strain evidence="2 3">cv. Jemalong A17</strain>
    </source>
</reference>